<sequence>MYDCGTKNIRNCTRSPAYKLSSAKEATLRIGTPSITRFCACSLSLEISVSFQCFKRCVEARSRCIYLLFPSCHGEKRSCRCVKPG</sequence>
<evidence type="ECO:0000313" key="1">
    <source>
        <dbReference type="EMBL" id="KAH7014582.1"/>
    </source>
</evidence>
<evidence type="ECO:0000313" key="2">
    <source>
        <dbReference type="Proteomes" id="UP000756346"/>
    </source>
</evidence>
<keyword evidence="2" id="KW-1185">Reference proteome</keyword>
<dbReference type="Proteomes" id="UP000756346">
    <property type="component" value="Unassembled WGS sequence"/>
</dbReference>
<dbReference type="GeneID" id="70192523"/>
<comment type="caution">
    <text evidence="1">The sequence shown here is derived from an EMBL/GenBank/DDBJ whole genome shotgun (WGS) entry which is preliminary data.</text>
</comment>
<organism evidence="1 2">
    <name type="scientific">Microdochium trichocladiopsis</name>
    <dbReference type="NCBI Taxonomy" id="1682393"/>
    <lineage>
        <taxon>Eukaryota</taxon>
        <taxon>Fungi</taxon>
        <taxon>Dikarya</taxon>
        <taxon>Ascomycota</taxon>
        <taxon>Pezizomycotina</taxon>
        <taxon>Sordariomycetes</taxon>
        <taxon>Xylariomycetidae</taxon>
        <taxon>Xylariales</taxon>
        <taxon>Microdochiaceae</taxon>
        <taxon>Microdochium</taxon>
    </lineage>
</organism>
<dbReference type="EMBL" id="JAGTJQ010000013">
    <property type="protein sequence ID" value="KAH7014582.1"/>
    <property type="molecule type" value="Genomic_DNA"/>
</dbReference>
<proteinExistence type="predicted"/>
<protein>
    <submittedName>
        <fullName evidence="1">Uncharacterized protein</fullName>
    </submittedName>
</protein>
<dbReference type="RefSeq" id="XP_046005549.1">
    <property type="nucleotide sequence ID" value="XM_046162977.1"/>
</dbReference>
<gene>
    <name evidence="1" type="ORF">B0I36DRAFT_50516</name>
</gene>
<accession>A0A9P9BLZ7</accession>
<reference evidence="1" key="1">
    <citation type="journal article" date="2021" name="Nat. Commun.">
        <title>Genetic determinants of endophytism in the Arabidopsis root mycobiome.</title>
        <authorList>
            <person name="Mesny F."/>
            <person name="Miyauchi S."/>
            <person name="Thiergart T."/>
            <person name="Pickel B."/>
            <person name="Atanasova L."/>
            <person name="Karlsson M."/>
            <person name="Huettel B."/>
            <person name="Barry K.W."/>
            <person name="Haridas S."/>
            <person name="Chen C."/>
            <person name="Bauer D."/>
            <person name="Andreopoulos W."/>
            <person name="Pangilinan J."/>
            <person name="LaButti K."/>
            <person name="Riley R."/>
            <person name="Lipzen A."/>
            <person name="Clum A."/>
            <person name="Drula E."/>
            <person name="Henrissat B."/>
            <person name="Kohler A."/>
            <person name="Grigoriev I.V."/>
            <person name="Martin F.M."/>
            <person name="Hacquard S."/>
        </authorList>
    </citation>
    <scope>NUCLEOTIDE SEQUENCE</scope>
    <source>
        <strain evidence="1">MPI-CAGE-CH-0230</strain>
    </source>
</reference>
<name>A0A9P9BLZ7_9PEZI</name>
<dbReference type="AlphaFoldDB" id="A0A9P9BLZ7"/>